<feature type="chain" id="PRO_5046026868" evidence="3">
    <location>
        <begin position="28"/>
        <end position="511"/>
    </location>
</feature>
<gene>
    <name evidence="4" type="ORF">PG991_006362</name>
</gene>
<evidence type="ECO:0000256" key="1">
    <source>
        <dbReference type="SAM" id="MobiDB-lite"/>
    </source>
</evidence>
<dbReference type="EMBL" id="JAQQWI010000007">
    <property type="protein sequence ID" value="KAK8029306.1"/>
    <property type="molecule type" value="Genomic_DNA"/>
</dbReference>
<sequence>MSDTIRSRRLFTVGVLLRLCILSIAEGQVCYLPDGTVAQNHMPCSKAGGACCYSADDAHRDACYSNGLCQSLWFGHIYRGACTDQAWGNSCPNVCIDDNSRDYLHICPDKAGVWCCNLVNSTADCCSEGKGISWNNATLVNYALEPRQTDYTFEMTEAYITVPAATDQSSIGPRIVTSCSSSSSSPATATPSTAMSTPVPTPTDTCPPGPSVDFTAAGLGAGLGVPLIAVSAALLWMLAKQRYHRSQTTTSTNQVAQQKNMIISVQHQADDMRCGSIGGQRNWDKPELTPAVATPRGIATQSFPSGRITSAYPCLGVPAKTVSVTYTAPTAITTSTVQAPATTTVTVSTQALLTTTTTNIGVQTVWVTAPTPANLDFEQGPQESTWEWSASDQGRTLGNVQTPDLHNKPTWAFNAQSAQNAGGVVAINTNYYHRFYLRAGADVPHLPLGQDDGARSPLTNGTALGNDWYYYSMDFVVSQANQGYCNVYTLFLQRTVPGSHSVDNYAIDRLN</sequence>
<accession>A0ABR1SBR8</accession>
<comment type="caution">
    <text evidence="4">The sequence shown here is derived from an EMBL/GenBank/DDBJ whole genome shotgun (WGS) entry which is preliminary data.</text>
</comment>
<feature type="signal peptide" evidence="3">
    <location>
        <begin position="1"/>
        <end position="27"/>
    </location>
</feature>
<organism evidence="4 5">
    <name type="scientific">Apiospora marii</name>
    <dbReference type="NCBI Taxonomy" id="335849"/>
    <lineage>
        <taxon>Eukaryota</taxon>
        <taxon>Fungi</taxon>
        <taxon>Dikarya</taxon>
        <taxon>Ascomycota</taxon>
        <taxon>Pezizomycotina</taxon>
        <taxon>Sordariomycetes</taxon>
        <taxon>Xylariomycetidae</taxon>
        <taxon>Amphisphaeriales</taxon>
        <taxon>Apiosporaceae</taxon>
        <taxon>Apiospora</taxon>
    </lineage>
</organism>
<keyword evidence="3" id="KW-0732">Signal</keyword>
<reference evidence="4 5" key="1">
    <citation type="submission" date="2023-01" db="EMBL/GenBank/DDBJ databases">
        <title>Analysis of 21 Apiospora genomes using comparative genomics revels a genus with tremendous synthesis potential of carbohydrate active enzymes and secondary metabolites.</title>
        <authorList>
            <person name="Sorensen T."/>
        </authorList>
    </citation>
    <scope>NUCLEOTIDE SEQUENCE [LARGE SCALE GENOMIC DNA]</scope>
    <source>
        <strain evidence="4 5">CBS 20057</strain>
    </source>
</reference>
<keyword evidence="5" id="KW-1185">Reference proteome</keyword>
<dbReference type="Proteomes" id="UP001396898">
    <property type="component" value="Unassembled WGS sequence"/>
</dbReference>
<evidence type="ECO:0000256" key="2">
    <source>
        <dbReference type="SAM" id="Phobius"/>
    </source>
</evidence>
<protein>
    <submittedName>
        <fullName evidence="4">Uncharacterized protein</fullName>
    </submittedName>
</protein>
<name>A0ABR1SBR8_9PEZI</name>
<feature type="transmembrane region" description="Helical" evidence="2">
    <location>
        <begin position="214"/>
        <end position="238"/>
    </location>
</feature>
<evidence type="ECO:0000256" key="3">
    <source>
        <dbReference type="SAM" id="SignalP"/>
    </source>
</evidence>
<feature type="compositionally biased region" description="Low complexity" evidence="1">
    <location>
        <begin position="177"/>
        <end position="198"/>
    </location>
</feature>
<evidence type="ECO:0000313" key="4">
    <source>
        <dbReference type="EMBL" id="KAK8029306.1"/>
    </source>
</evidence>
<proteinExistence type="predicted"/>
<keyword evidence="2" id="KW-1133">Transmembrane helix</keyword>
<keyword evidence="2" id="KW-0812">Transmembrane</keyword>
<feature type="region of interest" description="Disordered" evidence="1">
    <location>
        <begin position="175"/>
        <end position="205"/>
    </location>
</feature>
<evidence type="ECO:0000313" key="5">
    <source>
        <dbReference type="Proteomes" id="UP001396898"/>
    </source>
</evidence>
<keyword evidence="2" id="KW-0472">Membrane</keyword>